<dbReference type="Pfam" id="PF07546">
    <property type="entry name" value="EMI"/>
    <property type="match status" value="1"/>
</dbReference>
<feature type="region of interest" description="Disordered" evidence="4">
    <location>
        <begin position="397"/>
        <end position="421"/>
    </location>
</feature>
<feature type="disulfide bond" evidence="3">
    <location>
        <begin position="228"/>
        <end position="237"/>
    </location>
</feature>
<feature type="region of interest" description="Disordered" evidence="4">
    <location>
        <begin position="594"/>
        <end position="708"/>
    </location>
</feature>
<keyword evidence="5" id="KW-1133">Transmembrane helix</keyword>
<dbReference type="PANTHER" id="PTHR24052">
    <property type="entry name" value="DELTA-RELATED"/>
    <property type="match status" value="1"/>
</dbReference>
<dbReference type="SMART" id="SM00181">
    <property type="entry name" value="EGF"/>
    <property type="match status" value="2"/>
</dbReference>
<accession>A0ABM3VI99</accession>
<protein>
    <submittedName>
        <fullName evidence="10">Uncharacterized protein LOC101896960</fullName>
    </submittedName>
</protein>
<dbReference type="GeneID" id="101896960"/>
<feature type="chain" id="PRO_5047393811" evidence="6">
    <location>
        <begin position="24"/>
        <end position="737"/>
    </location>
</feature>
<dbReference type="Proteomes" id="UP001652621">
    <property type="component" value="Unplaced"/>
</dbReference>
<keyword evidence="5" id="KW-0812">Transmembrane</keyword>
<keyword evidence="3" id="KW-0245">EGF-like domain</keyword>
<evidence type="ECO:0000256" key="5">
    <source>
        <dbReference type="SAM" id="Phobius"/>
    </source>
</evidence>
<dbReference type="PROSITE" id="PS00022">
    <property type="entry name" value="EGF_1"/>
    <property type="match status" value="1"/>
</dbReference>
<dbReference type="InterPro" id="IPR002049">
    <property type="entry name" value="LE_dom"/>
</dbReference>
<keyword evidence="1 6" id="KW-0732">Signal</keyword>
<evidence type="ECO:0000256" key="4">
    <source>
        <dbReference type="SAM" id="MobiDB-lite"/>
    </source>
</evidence>
<evidence type="ECO:0000256" key="1">
    <source>
        <dbReference type="ARBA" id="ARBA00022729"/>
    </source>
</evidence>
<dbReference type="Gene3D" id="2.170.300.10">
    <property type="entry name" value="Tie2 ligand-binding domain superfamily"/>
    <property type="match status" value="1"/>
</dbReference>
<reference evidence="10" key="1">
    <citation type="submission" date="2025-08" db="UniProtKB">
        <authorList>
            <consortium name="RefSeq"/>
        </authorList>
    </citation>
    <scope>IDENTIFICATION</scope>
    <source>
        <strain evidence="10">Aabys</strain>
        <tissue evidence="10">Whole body</tissue>
    </source>
</reference>
<comment type="caution">
    <text evidence="3">Lacks conserved residue(s) required for the propagation of feature annotation.</text>
</comment>
<feature type="compositionally biased region" description="Polar residues" evidence="4">
    <location>
        <begin position="675"/>
        <end position="685"/>
    </location>
</feature>
<sequence length="737" mass="81294">MSSPWKCLKILVFLNLFLICAMAKANDNGLKINTDLTAGIIGDVSADNTKQILGDSINPPTNHSQHVAVASKPTVAVQPNAASSLEDKHICTREEEYVEQIRSPSMQPVKIRTATWCLEFPPRCSNYQTEMREIVNVQNITKTRTIRFCCAGYDGNLSINDTVCKPVCRSGCGRGYCLKPDVCSCEPGYMGKHCTQRCDHDHWGLECKNVCQCHNGAACDNKSGTCHCTMGWTGEFCEKPCPKGTYGVMCRKACECENKLCHPQTGACDSPALDPTLAPNATHVMIATLNSTIVNITHNLDRIAKNIVNIATSTTSEPISLPPQILEVTTVAPTIPEVIVIKQEPEVPHTPKIIVHQQGQGLLDNLHAAAKTPEVIHVITGWPGQQNNVSQEEKLNLAGFGGHPTKKEETQNSNDSHNSDHENSLLTTLLIILLVIMFGIGIGLVYVYRRYNLQKAQVEAALAARNVSLVPSPNLNSPIIVTPPTPLTAYTNDQHMQDLNSGGHLQPGNTGTLGKSFLKPLPDLPAFTQMVRNKIEGPDLYDSPSNSSSISPAPTINSYAYARKESLYSVVTPKSRKGSMDSHLYDEIRYPTAMQHHQHHQQHHAHTKPHHHSTQHNVYIPQHHSQAQPQQQQMQQQHQHQQSQPLQPNPAQQQLQSHGIQQQQQLQHFGSFNQPPTHAQLQAGSHHTHTLQPGHVAQSPPSAATATHHVSHLIIPPQNTKYLQVPQHTHTHKITHI</sequence>
<evidence type="ECO:0000256" key="3">
    <source>
        <dbReference type="PROSITE-ProRule" id="PRU00076"/>
    </source>
</evidence>
<feature type="compositionally biased region" description="Low complexity" evidence="4">
    <location>
        <begin position="621"/>
        <end position="674"/>
    </location>
</feature>
<feature type="domain" description="EGF-like" evidence="7">
    <location>
        <begin position="203"/>
        <end position="238"/>
    </location>
</feature>
<dbReference type="PANTHER" id="PTHR24052:SF8">
    <property type="entry name" value="NIMROD A, ISOFORM E"/>
    <property type="match status" value="1"/>
</dbReference>
<gene>
    <name evidence="10" type="primary">LOC101896960</name>
</gene>
<dbReference type="PROSITE" id="PS51041">
    <property type="entry name" value="EMI"/>
    <property type="match status" value="1"/>
</dbReference>
<organism evidence="9 10">
    <name type="scientific">Musca domestica</name>
    <name type="common">House fly</name>
    <dbReference type="NCBI Taxonomy" id="7370"/>
    <lineage>
        <taxon>Eukaryota</taxon>
        <taxon>Metazoa</taxon>
        <taxon>Ecdysozoa</taxon>
        <taxon>Arthropoda</taxon>
        <taxon>Hexapoda</taxon>
        <taxon>Insecta</taxon>
        <taxon>Pterygota</taxon>
        <taxon>Neoptera</taxon>
        <taxon>Endopterygota</taxon>
        <taxon>Diptera</taxon>
        <taxon>Brachycera</taxon>
        <taxon>Muscomorpha</taxon>
        <taxon>Muscoidea</taxon>
        <taxon>Muscidae</taxon>
        <taxon>Musca</taxon>
    </lineage>
</organism>
<dbReference type="CDD" id="cd00055">
    <property type="entry name" value="EGF_Lam"/>
    <property type="match status" value="1"/>
</dbReference>
<evidence type="ECO:0000313" key="9">
    <source>
        <dbReference type="Proteomes" id="UP001652621"/>
    </source>
</evidence>
<feature type="compositionally biased region" description="Basic residues" evidence="4">
    <location>
        <begin position="596"/>
        <end position="614"/>
    </location>
</feature>
<dbReference type="PROSITE" id="PS50026">
    <property type="entry name" value="EGF_3"/>
    <property type="match status" value="1"/>
</dbReference>
<proteinExistence type="predicted"/>
<feature type="transmembrane region" description="Helical" evidence="5">
    <location>
        <begin position="425"/>
        <end position="448"/>
    </location>
</feature>
<keyword evidence="9" id="KW-1185">Reference proteome</keyword>
<dbReference type="InterPro" id="IPR011489">
    <property type="entry name" value="EMI_domain"/>
</dbReference>
<feature type="domain" description="EMI" evidence="8">
    <location>
        <begin position="87"/>
        <end position="166"/>
    </location>
</feature>
<evidence type="ECO:0000313" key="10">
    <source>
        <dbReference type="RefSeq" id="XP_058985521.1"/>
    </source>
</evidence>
<feature type="signal peptide" evidence="6">
    <location>
        <begin position="1"/>
        <end position="23"/>
    </location>
</feature>
<keyword evidence="2 3" id="KW-1015">Disulfide bond</keyword>
<evidence type="ECO:0000259" key="7">
    <source>
        <dbReference type="PROSITE" id="PS50026"/>
    </source>
</evidence>
<keyword evidence="5" id="KW-0472">Membrane</keyword>
<dbReference type="InterPro" id="IPR000742">
    <property type="entry name" value="EGF"/>
</dbReference>
<dbReference type="RefSeq" id="XP_058985521.1">
    <property type="nucleotide sequence ID" value="XM_059129538.1"/>
</dbReference>
<name>A0ABM3VI99_MUSDO</name>
<dbReference type="InterPro" id="IPR052485">
    <property type="entry name" value="MEGF_diff_regulators"/>
</dbReference>
<evidence type="ECO:0000259" key="8">
    <source>
        <dbReference type="PROSITE" id="PS51041"/>
    </source>
</evidence>
<evidence type="ECO:0000256" key="6">
    <source>
        <dbReference type="SAM" id="SignalP"/>
    </source>
</evidence>
<evidence type="ECO:0000256" key="2">
    <source>
        <dbReference type="ARBA" id="ARBA00023157"/>
    </source>
</evidence>